<dbReference type="InterPro" id="IPR050679">
    <property type="entry name" value="Bact_HTH_transcr_reg"/>
</dbReference>
<comment type="caution">
    <text evidence="5">The sequence shown here is derived from an EMBL/GenBank/DDBJ whole genome shotgun (WGS) entry which is preliminary data.</text>
</comment>
<dbReference type="Gene3D" id="3.40.1410.10">
    <property type="entry name" value="Chorismate lyase-like"/>
    <property type="match status" value="1"/>
</dbReference>
<keyword evidence="2" id="KW-0238">DNA-binding</keyword>
<dbReference type="InterPro" id="IPR012702">
    <property type="entry name" value="CP_lyase_PhnF"/>
</dbReference>
<proteinExistence type="predicted"/>
<dbReference type="CDD" id="cd07377">
    <property type="entry name" value="WHTH_GntR"/>
    <property type="match status" value="1"/>
</dbReference>
<dbReference type="EMBL" id="LNUW01000035">
    <property type="protein sequence ID" value="KXG84892.1"/>
    <property type="molecule type" value="Genomic_DNA"/>
</dbReference>
<dbReference type="InterPro" id="IPR000524">
    <property type="entry name" value="Tscrpt_reg_HTH_GntR"/>
</dbReference>
<dbReference type="NCBIfam" id="TIGR02325">
    <property type="entry name" value="C_P_lyase_phnF"/>
    <property type="match status" value="1"/>
</dbReference>
<dbReference type="STRING" id="2052828.ATO67_09655"/>
<dbReference type="Gene3D" id="1.10.10.10">
    <property type="entry name" value="Winged helix-like DNA-binding domain superfamily/Winged helix DNA-binding domain"/>
    <property type="match status" value="1"/>
</dbReference>
<dbReference type="SMART" id="SM00345">
    <property type="entry name" value="HTH_GNTR"/>
    <property type="match status" value="1"/>
</dbReference>
<dbReference type="SUPFAM" id="SSF46785">
    <property type="entry name" value="Winged helix' DNA-binding domain"/>
    <property type="match status" value="1"/>
</dbReference>
<evidence type="ECO:0000259" key="4">
    <source>
        <dbReference type="PROSITE" id="PS50949"/>
    </source>
</evidence>
<dbReference type="InterPro" id="IPR028978">
    <property type="entry name" value="Chorismate_lyase_/UTRA_dom_sf"/>
</dbReference>
<keyword evidence="3" id="KW-0804">Transcription</keyword>
<keyword evidence="1" id="KW-0805">Transcription regulation</keyword>
<name>A0A135P0D2_9HYPH</name>
<dbReference type="Pfam" id="PF00392">
    <property type="entry name" value="GntR"/>
    <property type="match status" value="1"/>
</dbReference>
<dbReference type="RefSeq" id="WP_067647616.1">
    <property type="nucleotide sequence ID" value="NZ_KQ961027.1"/>
</dbReference>
<gene>
    <name evidence="5" type="ORF">ATO67_09655</name>
</gene>
<evidence type="ECO:0000256" key="3">
    <source>
        <dbReference type="ARBA" id="ARBA00023163"/>
    </source>
</evidence>
<protein>
    <submittedName>
        <fullName evidence="5">Phosphonate metabolism transcriptional regulator PhnF</fullName>
    </submittedName>
</protein>
<dbReference type="PROSITE" id="PS50949">
    <property type="entry name" value="HTH_GNTR"/>
    <property type="match status" value="1"/>
</dbReference>
<reference evidence="5 6" key="1">
    <citation type="submission" date="2015-11" db="EMBL/GenBank/DDBJ databases">
        <title>Draft genome sequence of Agrobacterium sp. R89-1.</title>
        <authorList>
            <person name="Zahradnik J."/>
            <person name="Kyslikova E."/>
            <person name="Palyzova A."/>
            <person name="Kyslik P."/>
        </authorList>
    </citation>
    <scope>NUCLEOTIDE SEQUENCE [LARGE SCALE GENOMIC DNA]</scope>
    <source>
        <strain evidence="5 6">R89-1</strain>
    </source>
</reference>
<evidence type="ECO:0000313" key="5">
    <source>
        <dbReference type="EMBL" id="KXG84892.1"/>
    </source>
</evidence>
<dbReference type="PRINTS" id="PR00035">
    <property type="entry name" value="HTHGNTR"/>
</dbReference>
<evidence type="ECO:0000313" key="6">
    <source>
        <dbReference type="Proteomes" id="UP000070498"/>
    </source>
</evidence>
<dbReference type="InterPro" id="IPR036388">
    <property type="entry name" value="WH-like_DNA-bd_sf"/>
</dbReference>
<dbReference type="InterPro" id="IPR011663">
    <property type="entry name" value="UTRA"/>
</dbReference>
<feature type="domain" description="HTH gntR-type" evidence="4">
    <location>
        <begin position="8"/>
        <end position="74"/>
    </location>
</feature>
<dbReference type="PANTHER" id="PTHR44846:SF1">
    <property type="entry name" value="MANNOSYL-D-GLYCERATE TRANSPORT_METABOLISM SYSTEM REPRESSOR MNGR-RELATED"/>
    <property type="match status" value="1"/>
</dbReference>
<dbReference type="SMART" id="SM00866">
    <property type="entry name" value="UTRA"/>
    <property type="match status" value="1"/>
</dbReference>
<sequence length="244" mass="26484">MNASDDGISRWRKVADGIRSAIAEGKIGDQLPPETELATQFGVNRHTVRRAIAVLSADGLLRAERGRGTFVNAAQTRVVYPIGDRPRFSENMMRQSLAPSGRLIHAEIVAADATQARLLSCSPGSPLHRVEHLAVANGAPMSRSVSLFSADRFPGIIAAYAETGSITKALKLEGLADYRRQETRLTAERVSSRDVELLNCMPDSIVLVSQAIDVDMEGTPIQSIVTRFLADRMELVFANNSPAM</sequence>
<dbReference type="AlphaFoldDB" id="A0A135P0D2"/>
<organism evidence="5 6">
    <name type="scientific">Agrobacterium bohemicum</name>
    <dbReference type="NCBI Taxonomy" id="2052828"/>
    <lineage>
        <taxon>Bacteria</taxon>
        <taxon>Pseudomonadati</taxon>
        <taxon>Pseudomonadota</taxon>
        <taxon>Alphaproteobacteria</taxon>
        <taxon>Hyphomicrobiales</taxon>
        <taxon>Rhizobiaceae</taxon>
        <taxon>Rhizobium/Agrobacterium group</taxon>
        <taxon>Agrobacterium</taxon>
    </lineage>
</organism>
<dbReference type="SUPFAM" id="SSF64288">
    <property type="entry name" value="Chorismate lyase-like"/>
    <property type="match status" value="1"/>
</dbReference>
<dbReference type="GO" id="GO:0003677">
    <property type="term" value="F:DNA binding"/>
    <property type="evidence" value="ECO:0007669"/>
    <property type="project" value="UniProtKB-KW"/>
</dbReference>
<dbReference type="PANTHER" id="PTHR44846">
    <property type="entry name" value="MANNOSYL-D-GLYCERATE TRANSPORT/METABOLISM SYSTEM REPRESSOR MNGR-RELATED"/>
    <property type="match status" value="1"/>
</dbReference>
<accession>A0A135P0D2</accession>
<dbReference type="Proteomes" id="UP000070498">
    <property type="component" value="Unassembled WGS sequence"/>
</dbReference>
<evidence type="ECO:0000256" key="2">
    <source>
        <dbReference type="ARBA" id="ARBA00023125"/>
    </source>
</evidence>
<dbReference type="Pfam" id="PF07702">
    <property type="entry name" value="UTRA"/>
    <property type="match status" value="1"/>
</dbReference>
<evidence type="ECO:0000256" key="1">
    <source>
        <dbReference type="ARBA" id="ARBA00023015"/>
    </source>
</evidence>
<keyword evidence="6" id="KW-1185">Reference proteome</keyword>
<dbReference type="GO" id="GO:0003700">
    <property type="term" value="F:DNA-binding transcription factor activity"/>
    <property type="evidence" value="ECO:0007669"/>
    <property type="project" value="InterPro"/>
</dbReference>
<dbReference type="GO" id="GO:0045892">
    <property type="term" value="P:negative regulation of DNA-templated transcription"/>
    <property type="evidence" value="ECO:0007669"/>
    <property type="project" value="TreeGrafter"/>
</dbReference>
<dbReference type="InterPro" id="IPR036390">
    <property type="entry name" value="WH_DNA-bd_sf"/>
</dbReference>